<dbReference type="Proteomes" id="UP001236585">
    <property type="component" value="Chromosome"/>
</dbReference>
<evidence type="ECO:0000313" key="2">
    <source>
        <dbReference type="EMBL" id="WIM87696.1"/>
    </source>
</evidence>
<keyword evidence="3" id="KW-1185">Reference proteome</keyword>
<dbReference type="RefSeq" id="WP_285187552.1">
    <property type="nucleotide sequence ID" value="NZ_CP126981.1"/>
</dbReference>
<accession>A0ABY8VXN9</accession>
<protein>
    <submittedName>
        <fullName evidence="2">Uncharacterized protein</fullName>
    </submittedName>
</protein>
<feature type="region of interest" description="Disordered" evidence="1">
    <location>
        <begin position="50"/>
        <end position="80"/>
    </location>
</feature>
<proteinExistence type="predicted"/>
<evidence type="ECO:0000256" key="1">
    <source>
        <dbReference type="SAM" id="MobiDB-lite"/>
    </source>
</evidence>
<sequence length="80" mass="9039">MAFKLTYSDGQSTDYDDSTKWEVDNGVVKLGRDEGDWTVFISPSHWATLELDTGKSEKSDDKKSDDKKPDDDKSDDDKDS</sequence>
<evidence type="ECO:0000313" key="3">
    <source>
        <dbReference type="Proteomes" id="UP001236585"/>
    </source>
</evidence>
<gene>
    <name evidence="2" type="ORF">PT015_23170</name>
</gene>
<name>A0ABY8VXN9_9MYCO</name>
<dbReference type="EMBL" id="CP126981">
    <property type="protein sequence ID" value="WIM87696.1"/>
    <property type="molecule type" value="Genomic_DNA"/>
</dbReference>
<reference evidence="2 3" key="1">
    <citation type="journal article" date="2023" name="Microbiol. Resour. Announc.">
        <title>Complete Genome Sequence of Mycobacterium wuenschmanii, a novel Nontuberculous Mycobacterium Isolated from a captive population of Amazon Milk Frogs.</title>
        <authorList>
            <person name="Hicks J."/>
            <person name="Zeineldin M."/>
            <person name="Ward H."/>
            <person name="Wuenschmann A."/>
            <person name="Camp P."/>
            <person name="Farrell D."/>
            <person name="Lehman K."/>
            <person name="Thacker T."/>
            <person name="Cuthbert E."/>
        </authorList>
    </citation>
    <scope>NUCLEOTIDE SEQUENCE [LARGE SCALE GENOMIC DNA]</scope>
    <source>
        <strain evidence="2 3">Wuenschmanii</strain>
    </source>
</reference>
<feature type="compositionally biased region" description="Basic and acidic residues" evidence="1">
    <location>
        <begin position="52"/>
        <end position="71"/>
    </location>
</feature>
<organism evidence="2 3">
    <name type="scientific">Candidatus Mycobacterium wuenschmannii</name>
    <dbReference type="NCBI Taxonomy" id="3027808"/>
    <lineage>
        <taxon>Bacteria</taxon>
        <taxon>Bacillati</taxon>
        <taxon>Actinomycetota</taxon>
        <taxon>Actinomycetes</taxon>
        <taxon>Mycobacteriales</taxon>
        <taxon>Mycobacteriaceae</taxon>
        <taxon>Mycobacterium</taxon>
    </lineage>
</organism>